<dbReference type="RefSeq" id="WP_133795871.1">
    <property type="nucleotide sequence ID" value="NZ_SOCA01000004.1"/>
</dbReference>
<evidence type="ECO:0000313" key="4">
    <source>
        <dbReference type="Proteomes" id="UP000295662"/>
    </source>
</evidence>
<proteinExistence type="predicted"/>
<feature type="transmembrane region" description="Helical" evidence="1">
    <location>
        <begin position="79"/>
        <end position="99"/>
    </location>
</feature>
<keyword evidence="1" id="KW-1133">Transmembrane helix</keyword>
<keyword evidence="1" id="KW-0812">Transmembrane</keyword>
<dbReference type="NCBIfam" id="TIGR03008">
    <property type="entry name" value="pepcterm_CAAX"/>
    <property type="match status" value="1"/>
</dbReference>
<feature type="transmembrane region" description="Helical" evidence="1">
    <location>
        <begin position="222"/>
        <end position="243"/>
    </location>
</feature>
<dbReference type="GO" id="GO:0080120">
    <property type="term" value="P:CAAX-box protein maturation"/>
    <property type="evidence" value="ECO:0007669"/>
    <property type="project" value="UniProtKB-ARBA"/>
</dbReference>
<dbReference type="OrthoDB" id="9787923at2"/>
<feature type="transmembrane region" description="Helical" evidence="1">
    <location>
        <begin position="50"/>
        <end position="67"/>
    </location>
</feature>
<dbReference type="Proteomes" id="UP000295662">
    <property type="component" value="Unassembled WGS sequence"/>
</dbReference>
<evidence type="ECO:0000313" key="3">
    <source>
        <dbReference type="EMBL" id="TDU70783.1"/>
    </source>
</evidence>
<organism evidence="3 4">
    <name type="scientific">Prosthecobacter fusiformis</name>
    <dbReference type="NCBI Taxonomy" id="48464"/>
    <lineage>
        <taxon>Bacteria</taxon>
        <taxon>Pseudomonadati</taxon>
        <taxon>Verrucomicrobiota</taxon>
        <taxon>Verrucomicrobiia</taxon>
        <taxon>Verrucomicrobiales</taxon>
        <taxon>Verrucomicrobiaceae</taxon>
        <taxon>Prosthecobacter</taxon>
    </lineage>
</organism>
<name>A0A4V3FFH2_9BACT</name>
<feature type="transmembrane region" description="Helical" evidence="1">
    <location>
        <begin position="185"/>
        <end position="202"/>
    </location>
</feature>
<dbReference type="GO" id="GO:0004175">
    <property type="term" value="F:endopeptidase activity"/>
    <property type="evidence" value="ECO:0007669"/>
    <property type="project" value="UniProtKB-ARBA"/>
</dbReference>
<dbReference type="InterPro" id="IPR003675">
    <property type="entry name" value="Rce1/LyrA-like_dom"/>
</dbReference>
<dbReference type="Pfam" id="PF02517">
    <property type="entry name" value="Rce1-like"/>
    <property type="match status" value="1"/>
</dbReference>
<gene>
    <name evidence="3" type="ORF">EI77_02832</name>
</gene>
<dbReference type="InterPro" id="IPR014346">
    <property type="entry name" value="Prenyl_protease-related"/>
</dbReference>
<feature type="domain" description="CAAX prenyl protease 2/Lysostaphin resistance protein A-like" evidence="2">
    <location>
        <begin position="144"/>
        <end position="237"/>
    </location>
</feature>
<protein>
    <recommendedName>
        <fullName evidence="2">CAAX prenyl protease 2/Lysostaphin resistance protein A-like domain-containing protein</fullName>
    </recommendedName>
</protein>
<dbReference type="EMBL" id="SOCA01000004">
    <property type="protein sequence ID" value="TDU70783.1"/>
    <property type="molecule type" value="Genomic_DNA"/>
</dbReference>
<sequence length="251" mass="28694">MYASLSRLRQSATAAHVLPLAVFMAMTGVVGWLRIENSELPWYQRAPEHWLYPVQTVLVGVMLVYFARHYRLAPWRGIGLGIVLGILGILFWIAPAWVYQRMQAAGISLPQWVSWFGMEDRSVGFDPGVLSDWPVWQKAGIGMRFVRMVIVVPLIEELFWRGFLMRYVAAGDRDWKQVPFGEPSWKVYIIVTTLVMLAHNPSDYLGAFVWGSLVYFVAVRTRSLAACVVMHAVGNLVLGLYILQTRQWGFW</sequence>
<keyword evidence="1" id="KW-0472">Membrane</keyword>
<reference evidence="3 4" key="1">
    <citation type="submission" date="2019-03" db="EMBL/GenBank/DDBJ databases">
        <title>Genomic Encyclopedia of Archaeal and Bacterial Type Strains, Phase II (KMG-II): from individual species to whole genera.</title>
        <authorList>
            <person name="Goeker M."/>
        </authorList>
    </citation>
    <scope>NUCLEOTIDE SEQUENCE [LARGE SCALE GENOMIC DNA]</scope>
    <source>
        <strain evidence="3 4">ATCC 25309</strain>
    </source>
</reference>
<accession>A0A4V3FFH2</accession>
<comment type="caution">
    <text evidence="3">The sequence shown here is derived from an EMBL/GenBank/DDBJ whole genome shotgun (WGS) entry which is preliminary data.</text>
</comment>
<evidence type="ECO:0000256" key="1">
    <source>
        <dbReference type="SAM" id="Phobius"/>
    </source>
</evidence>
<evidence type="ECO:0000259" key="2">
    <source>
        <dbReference type="Pfam" id="PF02517"/>
    </source>
</evidence>
<keyword evidence="4" id="KW-1185">Reference proteome</keyword>
<feature type="transmembrane region" description="Helical" evidence="1">
    <location>
        <begin position="12"/>
        <end position="35"/>
    </location>
</feature>
<dbReference type="AlphaFoldDB" id="A0A4V3FFH2"/>